<dbReference type="GO" id="GO:0015628">
    <property type="term" value="P:protein secretion by the type II secretion system"/>
    <property type="evidence" value="ECO:0007669"/>
    <property type="project" value="InterPro"/>
</dbReference>
<dbReference type="PANTHER" id="PTHR30093">
    <property type="entry name" value="GENERAL SECRETION PATHWAY PROTEIN G"/>
    <property type="match status" value="1"/>
</dbReference>
<name>F5Y2H9_RAMTT</name>
<sequence>MRGFTLIELLVVFSLLALLLSIAVPKYLGSYDQAREKVRRQNMETIRDALDKFRADQGRYPADLAEVVSKQYLRSVPLDPVSDSSSWVPVAHPSGQDAGVYDVLPPASTEAKDP</sequence>
<dbReference type="Pfam" id="PF08334">
    <property type="entry name" value="T2SSG"/>
    <property type="match status" value="1"/>
</dbReference>
<organism evidence="4 5">
    <name type="scientific">Ramlibacter tataouinensis (strain ATCC BAA-407 / DSM 14655 / LMG 21543 / TTB310)</name>
    <dbReference type="NCBI Taxonomy" id="365046"/>
    <lineage>
        <taxon>Bacteria</taxon>
        <taxon>Pseudomonadati</taxon>
        <taxon>Pseudomonadota</taxon>
        <taxon>Betaproteobacteria</taxon>
        <taxon>Burkholderiales</taxon>
        <taxon>Comamonadaceae</taxon>
        <taxon>Ramlibacter</taxon>
    </lineage>
</organism>
<dbReference type="KEGG" id="rta:Rta_12570"/>
<evidence type="ECO:0000259" key="3">
    <source>
        <dbReference type="Pfam" id="PF08334"/>
    </source>
</evidence>
<keyword evidence="5" id="KW-1185">Reference proteome</keyword>
<dbReference type="OrthoDB" id="9795612at2"/>
<dbReference type="Proteomes" id="UP000008385">
    <property type="component" value="Chromosome"/>
</dbReference>
<dbReference type="eggNOG" id="COG2165">
    <property type="taxonomic scope" value="Bacteria"/>
</dbReference>
<dbReference type="PANTHER" id="PTHR30093:SF47">
    <property type="entry name" value="TYPE IV PILUS NON-CORE MINOR PILIN PILE"/>
    <property type="match status" value="1"/>
</dbReference>
<dbReference type="InterPro" id="IPR045584">
    <property type="entry name" value="Pilin-like"/>
</dbReference>
<reference evidence="4 5" key="2">
    <citation type="journal article" date="2011" name="PLoS ONE">
        <title>The Cyst-Dividing Bacterium Ramlibacter tataouinensis TTB310 Genome Reveals a Well-Stocked Toolbox for Adaptation to a Desert Environment.</title>
        <authorList>
            <person name="De Luca G."/>
            <person name="Barakat M."/>
            <person name="Ortet P."/>
            <person name="Fochesato S."/>
            <person name="Jourlin-Castelli C."/>
            <person name="Ansaldi M."/>
            <person name="Py B."/>
            <person name="Fichant G."/>
            <person name="Coutinho P.M."/>
            <person name="Voulhoux R."/>
            <person name="Bastien O."/>
            <person name="Marechal E."/>
            <person name="Henrissat B."/>
            <person name="Quentin Y."/>
            <person name="Noirot P."/>
            <person name="Filloux A."/>
            <person name="Mejean V."/>
            <person name="Dubow M.S."/>
            <person name="Barras F."/>
            <person name="Barbe V."/>
            <person name="Weissenbach J."/>
            <person name="Mihalcescu I."/>
            <person name="Vermeglio A."/>
            <person name="Achouak W."/>
            <person name="Heulin T."/>
        </authorList>
    </citation>
    <scope>NUCLEOTIDE SEQUENCE [LARGE SCALE GENOMIC DNA]</scope>
    <source>
        <strain evidence="5">ATCC BAA-407 / DSM 14655 / LMG 21543 / TTB310</strain>
    </source>
</reference>
<evidence type="ECO:0000313" key="4">
    <source>
        <dbReference type="EMBL" id="AEG92342.1"/>
    </source>
</evidence>
<evidence type="ECO:0000256" key="1">
    <source>
        <dbReference type="ARBA" id="ARBA00022481"/>
    </source>
</evidence>
<gene>
    <name evidence="4" type="primary">gspH</name>
    <name evidence="4" type="ordered locus">Rta_12570</name>
</gene>
<feature type="region of interest" description="Disordered" evidence="2">
    <location>
        <begin position="93"/>
        <end position="114"/>
    </location>
</feature>
<proteinExistence type="predicted"/>
<dbReference type="GO" id="GO:0015627">
    <property type="term" value="C:type II protein secretion system complex"/>
    <property type="evidence" value="ECO:0007669"/>
    <property type="project" value="InterPro"/>
</dbReference>
<dbReference type="InterPro" id="IPR012902">
    <property type="entry name" value="N_methyl_site"/>
</dbReference>
<dbReference type="InterPro" id="IPR000983">
    <property type="entry name" value="Bac_GSPG_pilin"/>
</dbReference>
<feature type="domain" description="Type II secretion system protein GspG C-terminal" evidence="3">
    <location>
        <begin position="27"/>
        <end position="62"/>
    </location>
</feature>
<reference evidence="5" key="1">
    <citation type="submission" date="2006-01" db="EMBL/GenBank/DDBJ databases">
        <title>Genome of the cyst-dividing bacterium Ramlibacter tataouinensis.</title>
        <authorList>
            <person name="Barakat M."/>
            <person name="Ortet P."/>
            <person name="De Luca G."/>
            <person name="Jourlin-Castelli C."/>
            <person name="Ansaldi M."/>
            <person name="Py B."/>
            <person name="Fichant G."/>
            <person name="Coutinho P."/>
            <person name="Voulhoux R."/>
            <person name="Bastien O."/>
            <person name="Roy S."/>
            <person name="Marechal E."/>
            <person name="Henrissat B."/>
            <person name="Quentin Y."/>
            <person name="Noirot P."/>
            <person name="Filloux A."/>
            <person name="Mejean V."/>
            <person name="DuBow M."/>
            <person name="Barras F."/>
            <person name="Heulin T."/>
        </authorList>
    </citation>
    <scope>NUCLEOTIDE SEQUENCE [LARGE SCALE GENOMIC DNA]</scope>
    <source>
        <strain evidence="5">ATCC BAA-407 / DSM 14655 / LMG 21543 / TTB310</strain>
    </source>
</reference>
<keyword evidence="1" id="KW-0488">Methylation</keyword>
<dbReference type="EMBL" id="CP000245">
    <property type="protein sequence ID" value="AEG92342.1"/>
    <property type="molecule type" value="Genomic_DNA"/>
</dbReference>
<dbReference type="HOGENOM" id="CLU_091705_7_2_4"/>
<dbReference type="Pfam" id="PF07963">
    <property type="entry name" value="N_methyl"/>
    <property type="match status" value="1"/>
</dbReference>
<dbReference type="Gene3D" id="3.30.700.10">
    <property type="entry name" value="Glycoprotein, Type 4 Pilin"/>
    <property type="match status" value="1"/>
</dbReference>
<dbReference type="InterPro" id="IPR013545">
    <property type="entry name" value="T2SS_protein-GspG_C"/>
</dbReference>
<dbReference type="PRINTS" id="PR00813">
    <property type="entry name" value="BCTERIALGSPG"/>
</dbReference>
<protein>
    <submittedName>
        <fullName evidence="4">Candidate pseudopilin, general secretion pathway protein H</fullName>
    </submittedName>
</protein>
<evidence type="ECO:0000256" key="2">
    <source>
        <dbReference type="SAM" id="MobiDB-lite"/>
    </source>
</evidence>
<accession>F5Y2H9</accession>
<evidence type="ECO:0000313" key="5">
    <source>
        <dbReference type="Proteomes" id="UP000008385"/>
    </source>
</evidence>
<dbReference type="AlphaFoldDB" id="F5Y2H9"/>
<dbReference type="PROSITE" id="PS00409">
    <property type="entry name" value="PROKAR_NTER_METHYL"/>
    <property type="match status" value="1"/>
</dbReference>
<dbReference type="STRING" id="365046.Rta_12570"/>
<dbReference type="SUPFAM" id="SSF54523">
    <property type="entry name" value="Pili subunits"/>
    <property type="match status" value="1"/>
</dbReference>
<dbReference type="NCBIfam" id="TIGR02532">
    <property type="entry name" value="IV_pilin_GFxxxE"/>
    <property type="match status" value="1"/>
</dbReference>